<reference evidence="1" key="2">
    <citation type="journal article" date="2015" name="Fish Shellfish Immunol.">
        <title>Early steps in the European eel (Anguilla anguilla)-Vibrio vulnificus interaction in the gills: Role of the RtxA13 toxin.</title>
        <authorList>
            <person name="Callol A."/>
            <person name="Pajuelo D."/>
            <person name="Ebbesson L."/>
            <person name="Teles M."/>
            <person name="MacKenzie S."/>
            <person name="Amaro C."/>
        </authorList>
    </citation>
    <scope>NUCLEOTIDE SEQUENCE</scope>
</reference>
<protein>
    <submittedName>
        <fullName evidence="1">Uncharacterized protein</fullName>
    </submittedName>
</protein>
<proteinExistence type="predicted"/>
<sequence>MVSKSPTRPIAVPLCCFLHYCSAHTIRHYKTALKVNPAGTFKKKTFWLTCLEVSCLKWPCRHSSPLSSGVKNSNSHLWKRQTLIHRKP</sequence>
<dbReference type="EMBL" id="GBXM01017206">
    <property type="protein sequence ID" value="JAH91371.1"/>
    <property type="molecule type" value="Transcribed_RNA"/>
</dbReference>
<organism evidence="1">
    <name type="scientific">Anguilla anguilla</name>
    <name type="common">European freshwater eel</name>
    <name type="synonym">Muraena anguilla</name>
    <dbReference type="NCBI Taxonomy" id="7936"/>
    <lineage>
        <taxon>Eukaryota</taxon>
        <taxon>Metazoa</taxon>
        <taxon>Chordata</taxon>
        <taxon>Craniata</taxon>
        <taxon>Vertebrata</taxon>
        <taxon>Euteleostomi</taxon>
        <taxon>Actinopterygii</taxon>
        <taxon>Neopterygii</taxon>
        <taxon>Teleostei</taxon>
        <taxon>Anguilliformes</taxon>
        <taxon>Anguillidae</taxon>
        <taxon>Anguilla</taxon>
    </lineage>
</organism>
<evidence type="ECO:0000313" key="1">
    <source>
        <dbReference type="EMBL" id="JAH91371.1"/>
    </source>
</evidence>
<accession>A0A0E9WM57</accession>
<reference evidence="1" key="1">
    <citation type="submission" date="2014-11" db="EMBL/GenBank/DDBJ databases">
        <authorList>
            <person name="Amaro Gonzalez C."/>
        </authorList>
    </citation>
    <scope>NUCLEOTIDE SEQUENCE</scope>
</reference>
<dbReference type="AlphaFoldDB" id="A0A0E9WM57"/>
<name>A0A0E9WM57_ANGAN</name>